<dbReference type="AlphaFoldDB" id="A0A1M4EFL9"/>
<proteinExistence type="inferred from homology"/>
<keyword evidence="3" id="KW-0479">Metal-binding</keyword>
<evidence type="ECO:0000256" key="3">
    <source>
        <dbReference type="ARBA" id="ARBA00022723"/>
    </source>
</evidence>
<dbReference type="GO" id="GO:0006707">
    <property type="term" value="P:cholesterol catabolic process"/>
    <property type="evidence" value="ECO:0007669"/>
    <property type="project" value="TreeGrafter"/>
</dbReference>
<dbReference type="InterPro" id="IPR001128">
    <property type="entry name" value="Cyt_P450"/>
</dbReference>
<keyword evidence="6" id="KW-0503">Monooxygenase</keyword>
<sequence length="390" mass="43071">MRWEELDLTDPGTFLLGAPHELFARLRREDPVFLHRRPDRPHFWVVTGYADVVRISRDWSSFSAGRNGAFLDEQPDDGARTMASLDPPEHGELRALIDGAFTAEAVARRAGRVRALCGQVLDRVSGRGECDFVRDVAAEFAIAVLADLAGFPDEEDRHRVLRLTGVLDDPEEPPGSAARATMGIFELAHELADWRRRAPADDLISVLAGGPLSRRAYELLFLLLATAGQLSTRHLLSGAMLALAVHPEQWRLLVADPGVLGTGVEEMMRWVTPAMRFQRTATRDTTIGGRRVTAGERVVLYLISANRDESVFDRPERFDLTRTPNPHVAFGGGGPHVCLGEHLARLSARVLFEELARRMPDLELAGAPEYLCSTFANGIRSMPVRFTPGG</sequence>
<protein>
    <submittedName>
        <fullName evidence="7">Putative cytochrome P450 hydroxylase</fullName>
    </submittedName>
</protein>
<dbReference type="RefSeq" id="WP_225266366.1">
    <property type="nucleotide sequence ID" value="NZ_CP084058.1"/>
</dbReference>
<name>A0A1M4EFL9_9ACTN</name>
<evidence type="ECO:0000256" key="6">
    <source>
        <dbReference type="ARBA" id="ARBA00023033"/>
    </source>
</evidence>
<dbReference type="GO" id="GO:0008395">
    <property type="term" value="F:steroid hydroxylase activity"/>
    <property type="evidence" value="ECO:0007669"/>
    <property type="project" value="TreeGrafter"/>
</dbReference>
<evidence type="ECO:0000313" key="7">
    <source>
        <dbReference type="EMBL" id="SBO97610.1"/>
    </source>
</evidence>
<keyword evidence="2" id="KW-0349">Heme</keyword>
<dbReference type="GO" id="GO:0005506">
    <property type="term" value="F:iron ion binding"/>
    <property type="evidence" value="ECO:0007669"/>
    <property type="project" value="InterPro"/>
</dbReference>
<evidence type="ECO:0000256" key="4">
    <source>
        <dbReference type="ARBA" id="ARBA00023002"/>
    </source>
</evidence>
<comment type="similarity">
    <text evidence="1">Belongs to the cytochrome P450 family.</text>
</comment>
<evidence type="ECO:0000256" key="1">
    <source>
        <dbReference type="ARBA" id="ARBA00010617"/>
    </source>
</evidence>
<dbReference type="PANTHER" id="PTHR46696">
    <property type="entry name" value="P450, PUTATIVE (EUROFUNG)-RELATED"/>
    <property type="match status" value="1"/>
</dbReference>
<keyword evidence="5" id="KW-0408">Iron</keyword>
<reference evidence="7" key="1">
    <citation type="submission" date="2016-04" db="EMBL/GenBank/DDBJ databases">
        <authorList>
            <person name="Evans L.H."/>
            <person name="Alamgir A."/>
            <person name="Owens N."/>
            <person name="Weber N.D."/>
            <person name="Virtaneva K."/>
            <person name="Barbian K."/>
            <person name="Babar A."/>
            <person name="Rosenke K."/>
        </authorList>
    </citation>
    <scope>NUCLEOTIDE SEQUENCE</scope>
    <source>
        <strain evidence="7">Nono1</strain>
    </source>
</reference>
<organism evidence="7">
    <name type="scientific">Nonomuraea gerenzanensis</name>
    <dbReference type="NCBI Taxonomy" id="93944"/>
    <lineage>
        <taxon>Bacteria</taxon>
        <taxon>Bacillati</taxon>
        <taxon>Actinomycetota</taxon>
        <taxon>Actinomycetes</taxon>
        <taxon>Streptosporangiales</taxon>
        <taxon>Streptosporangiaceae</taxon>
        <taxon>Nonomuraea</taxon>
    </lineage>
</organism>
<dbReference type="PANTHER" id="PTHR46696:SF4">
    <property type="entry name" value="BIOTIN BIOSYNTHESIS CYTOCHROME P450"/>
    <property type="match status" value="1"/>
</dbReference>
<dbReference type="GO" id="GO:0036199">
    <property type="term" value="F:cholest-4-en-3-one 26-monooxygenase activity"/>
    <property type="evidence" value="ECO:0007669"/>
    <property type="project" value="TreeGrafter"/>
</dbReference>
<dbReference type="EMBL" id="LT559118">
    <property type="protein sequence ID" value="SBO97610.1"/>
    <property type="molecule type" value="Genomic_DNA"/>
</dbReference>
<dbReference type="Gene3D" id="1.10.630.10">
    <property type="entry name" value="Cytochrome P450"/>
    <property type="match status" value="1"/>
</dbReference>
<gene>
    <name evidence="7" type="ORF">BN4615_P7126</name>
</gene>
<dbReference type="InterPro" id="IPR002397">
    <property type="entry name" value="Cyt_P450_B"/>
</dbReference>
<dbReference type="GO" id="GO:0020037">
    <property type="term" value="F:heme binding"/>
    <property type="evidence" value="ECO:0007669"/>
    <property type="project" value="InterPro"/>
</dbReference>
<dbReference type="SUPFAM" id="SSF48264">
    <property type="entry name" value="Cytochrome P450"/>
    <property type="match status" value="1"/>
</dbReference>
<dbReference type="InterPro" id="IPR036396">
    <property type="entry name" value="Cyt_P450_sf"/>
</dbReference>
<dbReference type="CDD" id="cd11033">
    <property type="entry name" value="CYP142-like"/>
    <property type="match status" value="1"/>
</dbReference>
<accession>A0A1M4EFL9</accession>
<evidence type="ECO:0000256" key="5">
    <source>
        <dbReference type="ARBA" id="ARBA00023004"/>
    </source>
</evidence>
<evidence type="ECO:0000256" key="2">
    <source>
        <dbReference type="ARBA" id="ARBA00022617"/>
    </source>
</evidence>
<keyword evidence="4" id="KW-0560">Oxidoreductase</keyword>
<dbReference type="PRINTS" id="PR00359">
    <property type="entry name" value="BP450"/>
</dbReference>
<dbReference type="Pfam" id="PF00067">
    <property type="entry name" value="p450"/>
    <property type="match status" value="1"/>
</dbReference>
<dbReference type="FunFam" id="1.10.630.10:FF:000018">
    <property type="entry name" value="Cytochrome P450 monooxygenase"/>
    <property type="match status" value="1"/>
</dbReference>